<comment type="caution">
    <text evidence="1">The sequence shown here is derived from an EMBL/GenBank/DDBJ whole genome shotgun (WGS) entry which is preliminary data.</text>
</comment>
<dbReference type="AlphaFoldDB" id="A0AA38GJU9"/>
<evidence type="ECO:0000313" key="2">
    <source>
        <dbReference type="Proteomes" id="UP000824469"/>
    </source>
</evidence>
<gene>
    <name evidence="1" type="ORF">KI387_017602</name>
</gene>
<protein>
    <submittedName>
        <fullName evidence="1">Uncharacterized protein</fullName>
    </submittedName>
</protein>
<proteinExistence type="predicted"/>
<accession>A0AA38GJU9</accession>
<evidence type="ECO:0000313" key="1">
    <source>
        <dbReference type="EMBL" id="KAH9322963.1"/>
    </source>
</evidence>
<dbReference type="Proteomes" id="UP000824469">
    <property type="component" value="Unassembled WGS sequence"/>
</dbReference>
<dbReference type="EMBL" id="JAHRHJ020000003">
    <property type="protein sequence ID" value="KAH9322963.1"/>
    <property type="molecule type" value="Genomic_DNA"/>
</dbReference>
<sequence>MERSNSVIGRPKTKENNEIPGHMCKLCRFQSPKGVENSEEVDEFTEEDVWDVIDTVTEHVNFHENEARNIACVQRGYSGAEQ</sequence>
<keyword evidence="2" id="KW-1185">Reference proteome</keyword>
<name>A0AA38GJU9_TAXCH</name>
<organism evidence="1 2">
    <name type="scientific">Taxus chinensis</name>
    <name type="common">Chinese yew</name>
    <name type="synonym">Taxus wallichiana var. chinensis</name>
    <dbReference type="NCBI Taxonomy" id="29808"/>
    <lineage>
        <taxon>Eukaryota</taxon>
        <taxon>Viridiplantae</taxon>
        <taxon>Streptophyta</taxon>
        <taxon>Embryophyta</taxon>
        <taxon>Tracheophyta</taxon>
        <taxon>Spermatophyta</taxon>
        <taxon>Pinopsida</taxon>
        <taxon>Pinidae</taxon>
        <taxon>Conifers II</taxon>
        <taxon>Cupressales</taxon>
        <taxon>Taxaceae</taxon>
        <taxon>Taxus</taxon>
    </lineage>
</organism>
<reference evidence="1 2" key="1">
    <citation type="journal article" date="2021" name="Nat. Plants">
        <title>The Taxus genome provides insights into paclitaxel biosynthesis.</title>
        <authorList>
            <person name="Xiong X."/>
            <person name="Gou J."/>
            <person name="Liao Q."/>
            <person name="Li Y."/>
            <person name="Zhou Q."/>
            <person name="Bi G."/>
            <person name="Li C."/>
            <person name="Du R."/>
            <person name="Wang X."/>
            <person name="Sun T."/>
            <person name="Guo L."/>
            <person name="Liang H."/>
            <person name="Lu P."/>
            <person name="Wu Y."/>
            <person name="Zhang Z."/>
            <person name="Ro D.K."/>
            <person name="Shang Y."/>
            <person name="Huang S."/>
            <person name="Yan J."/>
        </authorList>
    </citation>
    <scope>NUCLEOTIDE SEQUENCE [LARGE SCALE GENOMIC DNA]</scope>
    <source>
        <strain evidence="1">Ta-2019</strain>
    </source>
</reference>